<dbReference type="HOGENOM" id="CLU_033975_5_0_1"/>
<dbReference type="GO" id="GO:0008111">
    <property type="term" value="F:alpha-methylacyl-CoA racemase activity"/>
    <property type="evidence" value="ECO:0007669"/>
    <property type="project" value="TreeGrafter"/>
</dbReference>
<evidence type="ECO:0000256" key="1">
    <source>
        <dbReference type="ARBA" id="ARBA00008383"/>
    </source>
</evidence>
<proteinExistence type="inferred from homology"/>
<organism evidence="2 3">
    <name type="scientific">Ciona savignyi</name>
    <name type="common">Pacific transparent sea squirt</name>
    <dbReference type="NCBI Taxonomy" id="51511"/>
    <lineage>
        <taxon>Eukaryota</taxon>
        <taxon>Metazoa</taxon>
        <taxon>Chordata</taxon>
        <taxon>Tunicata</taxon>
        <taxon>Ascidiacea</taxon>
        <taxon>Phlebobranchia</taxon>
        <taxon>Cionidae</taxon>
        <taxon>Ciona</taxon>
    </lineage>
</organism>
<dbReference type="FunCoup" id="H2ZE89">
    <property type="interactions" value="9"/>
</dbReference>
<evidence type="ECO:0000313" key="2">
    <source>
        <dbReference type="Ensembl" id="ENSCSAVP00000015905.1"/>
    </source>
</evidence>
<dbReference type="Gene3D" id="3.30.60.110">
    <property type="match status" value="1"/>
</dbReference>
<protein>
    <recommendedName>
        <fullName evidence="4">Alpha-methylacyl-CoA racemase</fullName>
    </recommendedName>
</protein>
<dbReference type="PANTHER" id="PTHR48228:SF5">
    <property type="entry name" value="ALPHA-METHYLACYL-COA RACEMASE"/>
    <property type="match status" value="1"/>
</dbReference>
<dbReference type="Proteomes" id="UP000007875">
    <property type="component" value="Unassembled WGS sequence"/>
</dbReference>
<dbReference type="InParanoid" id="H2ZE89"/>
<dbReference type="InterPro" id="IPR003673">
    <property type="entry name" value="CoA-Trfase_fam_III"/>
</dbReference>
<dbReference type="InterPro" id="IPR050509">
    <property type="entry name" value="CoA-transferase_III"/>
</dbReference>
<dbReference type="GeneTree" id="ENSGT00940000157215"/>
<dbReference type="Gene3D" id="3.40.50.10540">
    <property type="entry name" value="Crotonobetainyl-coa:carnitine coa-transferase, domain 1"/>
    <property type="match status" value="2"/>
</dbReference>
<dbReference type="STRING" id="51511.ENSCSAVP00000015905"/>
<name>H2ZE89_CIOSA</name>
<evidence type="ECO:0008006" key="4">
    <source>
        <dbReference type="Google" id="ProtNLM"/>
    </source>
</evidence>
<sequence length="294" mass="32692">MEKLGLGPARLLEENPKLVYVRLSGFGQNGPYKHKAGHDINYIATSGVLSMLKRKGEKPTAPQNLLADFAGGGLTSAFGIVTALLERERSGKGQVIDANMVEGSAYVASFLFCNRFLLQNAPGENMLDTGAPFYDTYQTKDGKFVSVGAIEPKFYKRLVEGLRLKVDVGDQMNMDNWPRMKQVIQDAILQHTRAELSEIFSDNQNCVMPVLDYDEVMQDSHNKERRSFFRDSNGNPIPIPAPLLSRTPGIPDKGPQPEVGGHTREVLMEFGFSEFEINELIHQGAVHDTYKSKL</sequence>
<reference evidence="2" key="2">
    <citation type="submission" date="2025-08" db="UniProtKB">
        <authorList>
            <consortium name="Ensembl"/>
        </authorList>
    </citation>
    <scope>IDENTIFICATION</scope>
</reference>
<reference evidence="2" key="3">
    <citation type="submission" date="2025-09" db="UniProtKB">
        <authorList>
            <consortium name="Ensembl"/>
        </authorList>
    </citation>
    <scope>IDENTIFICATION</scope>
</reference>
<accession>H2ZE89</accession>
<evidence type="ECO:0000313" key="3">
    <source>
        <dbReference type="Proteomes" id="UP000007875"/>
    </source>
</evidence>
<dbReference type="PANTHER" id="PTHR48228">
    <property type="entry name" value="SUCCINYL-COA--D-CITRAMALATE COA-TRANSFERASE"/>
    <property type="match status" value="1"/>
</dbReference>
<reference evidence="3" key="1">
    <citation type="submission" date="2003-08" db="EMBL/GenBank/DDBJ databases">
        <authorList>
            <person name="Birren B."/>
            <person name="Nusbaum C."/>
            <person name="Abebe A."/>
            <person name="Abouelleil A."/>
            <person name="Adekoya E."/>
            <person name="Ait-zahra M."/>
            <person name="Allen N."/>
            <person name="Allen T."/>
            <person name="An P."/>
            <person name="Anderson M."/>
            <person name="Anderson S."/>
            <person name="Arachchi H."/>
            <person name="Armbruster J."/>
            <person name="Bachantsang P."/>
            <person name="Baldwin J."/>
            <person name="Barry A."/>
            <person name="Bayul T."/>
            <person name="Blitshsteyn B."/>
            <person name="Bloom T."/>
            <person name="Blye J."/>
            <person name="Boguslavskiy L."/>
            <person name="Borowsky M."/>
            <person name="Boukhgalter B."/>
            <person name="Brunache A."/>
            <person name="Butler J."/>
            <person name="Calixte N."/>
            <person name="Calvo S."/>
            <person name="Camarata J."/>
            <person name="Campo K."/>
            <person name="Chang J."/>
            <person name="Cheshatsang Y."/>
            <person name="Citroen M."/>
            <person name="Collymore A."/>
            <person name="Considine T."/>
            <person name="Cook A."/>
            <person name="Cooke P."/>
            <person name="Corum B."/>
            <person name="Cuomo C."/>
            <person name="David R."/>
            <person name="Dawoe T."/>
            <person name="Degray S."/>
            <person name="Dodge S."/>
            <person name="Dooley K."/>
            <person name="Dorje P."/>
            <person name="Dorjee K."/>
            <person name="Dorris L."/>
            <person name="Duffey N."/>
            <person name="Dupes A."/>
            <person name="Elkins T."/>
            <person name="Engels R."/>
            <person name="Erickson J."/>
            <person name="Farina A."/>
            <person name="Faro S."/>
            <person name="Ferreira P."/>
            <person name="Fischer H."/>
            <person name="Fitzgerald M."/>
            <person name="Foley K."/>
            <person name="Gage D."/>
            <person name="Galagan J."/>
            <person name="Gearin G."/>
            <person name="Gnerre S."/>
            <person name="Gnirke A."/>
            <person name="Goyette A."/>
            <person name="Graham J."/>
            <person name="Grandbois E."/>
            <person name="Gyaltsen K."/>
            <person name="Hafez N."/>
            <person name="Hagopian D."/>
            <person name="Hagos B."/>
            <person name="Hall J."/>
            <person name="Hatcher B."/>
            <person name="Heller A."/>
            <person name="Higgins H."/>
            <person name="Honan T."/>
            <person name="Horn A."/>
            <person name="Houde N."/>
            <person name="Hughes L."/>
            <person name="Hulme W."/>
            <person name="Husby E."/>
            <person name="Iliev I."/>
            <person name="Jaffe D."/>
            <person name="Jones C."/>
            <person name="Kamal M."/>
            <person name="Kamat A."/>
            <person name="Kamvysselis M."/>
            <person name="Karlsson E."/>
            <person name="Kells C."/>
            <person name="Kieu A."/>
            <person name="Kisner P."/>
            <person name="Kodira C."/>
            <person name="Kulbokas E."/>
            <person name="Labutti K."/>
            <person name="Lama D."/>
            <person name="Landers T."/>
            <person name="Leger J."/>
            <person name="Levine S."/>
            <person name="Lewis D."/>
            <person name="Lewis T."/>
            <person name="Lindblad-toh K."/>
            <person name="Liu X."/>
            <person name="Lokyitsang T."/>
            <person name="Lokyitsang Y."/>
            <person name="Lucien O."/>
            <person name="Lui A."/>
            <person name="Ma L.J."/>
            <person name="Mabbitt R."/>
            <person name="Macdonald J."/>
            <person name="Maclean C."/>
            <person name="Major J."/>
            <person name="Manning J."/>
            <person name="Marabella R."/>
            <person name="Maru K."/>
            <person name="Matthews C."/>
            <person name="Mauceli E."/>
            <person name="Mccarthy M."/>
            <person name="Mcdonough S."/>
            <person name="Mcghee T."/>
            <person name="Meldrim J."/>
            <person name="Meneus L."/>
            <person name="Mesirov J."/>
            <person name="Mihalev A."/>
            <person name="Mihova T."/>
            <person name="Mikkelsen T."/>
            <person name="Mlenga V."/>
            <person name="Moru K."/>
            <person name="Mozes J."/>
            <person name="Mulrain L."/>
            <person name="Munson G."/>
            <person name="Naylor J."/>
            <person name="Newes C."/>
            <person name="Nguyen C."/>
            <person name="Nguyen N."/>
            <person name="Nguyen T."/>
            <person name="Nicol R."/>
            <person name="Nielsen C."/>
            <person name="Nizzari M."/>
            <person name="Norbu C."/>
            <person name="Norbu N."/>
            <person name="O'donnell P."/>
            <person name="Okoawo O."/>
            <person name="O'leary S."/>
            <person name="Omotosho B."/>
            <person name="O'neill K."/>
            <person name="Osman S."/>
            <person name="Parker S."/>
            <person name="Perrin D."/>
            <person name="Phunkhang P."/>
            <person name="Piqani B."/>
            <person name="Purcell S."/>
            <person name="Rachupka T."/>
            <person name="Ramasamy U."/>
            <person name="Rameau R."/>
            <person name="Ray V."/>
            <person name="Raymond C."/>
            <person name="Retta R."/>
            <person name="Richardson S."/>
            <person name="Rise C."/>
            <person name="Rodriguez J."/>
            <person name="Rogers J."/>
            <person name="Rogov P."/>
            <person name="Rutman M."/>
            <person name="Schupbach R."/>
            <person name="Seaman C."/>
            <person name="Settipalli S."/>
            <person name="Sharpe T."/>
            <person name="Sheridan J."/>
            <person name="Sherpa N."/>
            <person name="Shi J."/>
            <person name="Smirnov S."/>
            <person name="Smith C."/>
            <person name="Sougnez C."/>
            <person name="Spencer B."/>
            <person name="Stalker J."/>
            <person name="Stange-thomann N."/>
            <person name="Stavropoulos S."/>
            <person name="Stetson K."/>
            <person name="Stone C."/>
            <person name="Stone S."/>
            <person name="Stubbs M."/>
            <person name="Talamas J."/>
            <person name="Tchuinga P."/>
            <person name="Tenzing P."/>
            <person name="Tesfaye S."/>
            <person name="Theodore J."/>
            <person name="Thoulutsang Y."/>
            <person name="Topham K."/>
            <person name="Towey S."/>
            <person name="Tsamla T."/>
            <person name="Tsomo N."/>
            <person name="Vallee D."/>
            <person name="Vassiliev H."/>
            <person name="Venkataraman V."/>
            <person name="Vinson J."/>
            <person name="Vo A."/>
            <person name="Wade C."/>
            <person name="Wang S."/>
            <person name="Wangchuk T."/>
            <person name="Wangdi T."/>
            <person name="Whittaker C."/>
            <person name="Wilkinson J."/>
            <person name="Wu Y."/>
            <person name="Wyman D."/>
            <person name="Yadav S."/>
            <person name="Yang S."/>
            <person name="Yang X."/>
            <person name="Yeager S."/>
            <person name="Yee E."/>
            <person name="Young G."/>
            <person name="Zainoun J."/>
            <person name="Zembeck L."/>
            <person name="Zimmer A."/>
            <person name="Zody M."/>
            <person name="Lander E."/>
        </authorList>
    </citation>
    <scope>NUCLEOTIDE SEQUENCE [LARGE SCALE GENOMIC DNA]</scope>
</reference>
<dbReference type="InterPro" id="IPR023606">
    <property type="entry name" value="CoA-Trfase_III_dom_1_sf"/>
</dbReference>
<dbReference type="Gene3D" id="3.30.1540.10">
    <property type="entry name" value="formyl-coa transferase, domain 3"/>
    <property type="match status" value="1"/>
</dbReference>
<dbReference type="Pfam" id="PF02515">
    <property type="entry name" value="CoA_transf_3"/>
    <property type="match status" value="1"/>
</dbReference>
<dbReference type="GO" id="GO:0005739">
    <property type="term" value="C:mitochondrion"/>
    <property type="evidence" value="ECO:0007669"/>
    <property type="project" value="TreeGrafter"/>
</dbReference>
<dbReference type="GO" id="GO:0008206">
    <property type="term" value="P:bile acid metabolic process"/>
    <property type="evidence" value="ECO:0007669"/>
    <property type="project" value="TreeGrafter"/>
</dbReference>
<dbReference type="SUPFAM" id="SSF89796">
    <property type="entry name" value="CoA-transferase family III (CaiB/BaiF)"/>
    <property type="match status" value="1"/>
</dbReference>
<dbReference type="OMA" id="VVIDPFR"/>
<dbReference type="InterPro" id="IPR044855">
    <property type="entry name" value="CoA-Trfase_III_dom3_sf"/>
</dbReference>
<dbReference type="eggNOG" id="KOG3957">
    <property type="taxonomic scope" value="Eukaryota"/>
</dbReference>
<dbReference type="Ensembl" id="ENSCSAVT00000016084.1">
    <property type="protein sequence ID" value="ENSCSAVP00000015905.1"/>
    <property type="gene ID" value="ENSCSAVG00000009355.1"/>
</dbReference>
<dbReference type="AlphaFoldDB" id="H2ZE89"/>
<keyword evidence="3" id="KW-1185">Reference proteome</keyword>
<comment type="similarity">
    <text evidence="1">Belongs to the CoA-transferase III family.</text>
</comment>